<accession>A0A9D4INS3</accession>
<evidence type="ECO:0000313" key="2">
    <source>
        <dbReference type="Proteomes" id="UP000828390"/>
    </source>
</evidence>
<dbReference type="EMBL" id="JAIWYP010000008">
    <property type="protein sequence ID" value="KAH3779584.1"/>
    <property type="molecule type" value="Genomic_DNA"/>
</dbReference>
<reference evidence="1" key="1">
    <citation type="journal article" date="2019" name="bioRxiv">
        <title>The Genome of the Zebra Mussel, Dreissena polymorpha: A Resource for Invasive Species Research.</title>
        <authorList>
            <person name="McCartney M.A."/>
            <person name="Auch B."/>
            <person name="Kono T."/>
            <person name="Mallez S."/>
            <person name="Zhang Y."/>
            <person name="Obille A."/>
            <person name="Becker A."/>
            <person name="Abrahante J.E."/>
            <person name="Garbe J."/>
            <person name="Badalamenti J.P."/>
            <person name="Herman A."/>
            <person name="Mangelson H."/>
            <person name="Liachko I."/>
            <person name="Sullivan S."/>
            <person name="Sone E.D."/>
            <person name="Koren S."/>
            <person name="Silverstein K.A.T."/>
            <person name="Beckman K.B."/>
            <person name="Gohl D.M."/>
        </authorList>
    </citation>
    <scope>NUCLEOTIDE SEQUENCE</scope>
    <source>
        <strain evidence="1">Duluth1</strain>
        <tissue evidence="1">Whole animal</tissue>
    </source>
</reference>
<keyword evidence="2" id="KW-1185">Reference proteome</keyword>
<protein>
    <submittedName>
        <fullName evidence="1">Uncharacterized protein</fullName>
    </submittedName>
</protein>
<reference evidence="1" key="2">
    <citation type="submission" date="2020-11" db="EMBL/GenBank/DDBJ databases">
        <authorList>
            <person name="McCartney M.A."/>
            <person name="Auch B."/>
            <person name="Kono T."/>
            <person name="Mallez S."/>
            <person name="Becker A."/>
            <person name="Gohl D.M."/>
            <person name="Silverstein K.A.T."/>
            <person name="Koren S."/>
            <person name="Bechman K.B."/>
            <person name="Herman A."/>
            <person name="Abrahante J.E."/>
            <person name="Garbe J."/>
        </authorList>
    </citation>
    <scope>NUCLEOTIDE SEQUENCE</scope>
    <source>
        <strain evidence="1">Duluth1</strain>
        <tissue evidence="1">Whole animal</tissue>
    </source>
</reference>
<organism evidence="1 2">
    <name type="scientific">Dreissena polymorpha</name>
    <name type="common">Zebra mussel</name>
    <name type="synonym">Mytilus polymorpha</name>
    <dbReference type="NCBI Taxonomy" id="45954"/>
    <lineage>
        <taxon>Eukaryota</taxon>
        <taxon>Metazoa</taxon>
        <taxon>Spiralia</taxon>
        <taxon>Lophotrochozoa</taxon>
        <taxon>Mollusca</taxon>
        <taxon>Bivalvia</taxon>
        <taxon>Autobranchia</taxon>
        <taxon>Heteroconchia</taxon>
        <taxon>Euheterodonta</taxon>
        <taxon>Imparidentia</taxon>
        <taxon>Neoheterodontei</taxon>
        <taxon>Myida</taxon>
        <taxon>Dreissenoidea</taxon>
        <taxon>Dreissenidae</taxon>
        <taxon>Dreissena</taxon>
    </lineage>
</organism>
<evidence type="ECO:0000313" key="1">
    <source>
        <dbReference type="EMBL" id="KAH3779584.1"/>
    </source>
</evidence>
<comment type="caution">
    <text evidence="1">The sequence shown here is derived from an EMBL/GenBank/DDBJ whole genome shotgun (WGS) entry which is preliminary data.</text>
</comment>
<gene>
    <name evidence="1" type="ORF">DPMN_157387</name>
</gene>
<sequence length="84" mass="9036">MTPMSTYPEYRPVDKRLGNIVEPFSFNLLLRSAVGSHPFADRTRVPPTLAEVEGWQSLATAVAACSLSPAGEIPESDSASDSLE</sequence>
<dbReference type="Proteomes" id="UP000828390">
    <property type="component" value="Unassembled WGS sequence"/>
</dbReference>
<name>A0A9D4INS3_DREPO</name>
<proteinExistence type="predicted"/>
<dbReference type="AlphaFoldDB" id="A0A9D4INS3"/>